<organism evidence="9 10">
    <name type="scientific">Leucobacter aridicollis</name>
    <dbReference type="NCBI Taxonomy" id="283878"/>
    <lineage>
        <taxon>Bacteria</taxon>
        <taxon>Bacillati</taxon>
        <taxon>Actinomycetota</taxon>
        <taxon>Actinomycetes</taxon>
        <taxon>Micrococcales</taxon>
        <taxon>Microbacteriaceae</taxon>
        <taxon>Leucobacter</taxon>
    </lineage>
</organism>
<dbReference type="InterPro" id="IPR003370">
    <property type="entry name" value="Chromate_transpt"/>
</dbReference>
<dbReference type="PIRSF" id="PIRSF004810">
    <property type="entry name" value="ChrA"/>
    <property type="match status" value="1"/>
</dbReference>
<feature type="transmembrane region" description="Helical" evidence="8">
    <location>
        <begin position="427"/>
        <end position="445"/>
    </location>
</feature>
<evidence type="ECO:0000313" key="9">
    <source>
        <dbReference type="EMBL" id="NYD26698.1"/>
    </source>
</evidence>
<keyword evidence="3" id="KW-1003">Cell membrane</keyword>
<evidence type="ECO:0000256" key="3">
    <source>
        <dbReference type="ARBA" id="ARBA00022475"/>
    </source>
</evidence>
<evidence type="ECO:0000256" key="4">
    <source>
        <dbReference type="ARBA" id="ARBA00022692"/>
    </source>
</evidence>
<feature type="compositionally biased region" description="Basic and acidic residues" evidence="7">
    <location>
        <begin position="204"/>
        <end position="225"/>
    </location>
</feature>
<reference evidence="9 10" key="1">
    <citation type="submission" date="2020-07" db="EMBL/GenBank/DDBJ databases">
        <title>Sequencing the genomes of 1000 actinobacteria strains.</title>
        <authorList>
            <person name="Klenk H.-P."/>
        </authorList>
    </citation>
    <scope>NUCLEOTIDE SEQUENCE [LARGE SCALE GENOMIC DNA]</scope>
    <source>
        <strain evidence="9 10">DSM 17380</strain>
    </source>
</reference>
<feature type="region of interest" description="Disordered" evidence="7">
    <location>
        <begin position="185"/>
        <end position="233"/>
    </location>
</feature>
<gene>
    <name evidence="9" type="ORF">BJ960_001501</name>
</gene>
<feature type="transmembrane region" description="Helical" evidence="8">
    <location>
        <begin position="160"/>
        <end position="177"/>
    </location>
</feature>
<comment type="subcellular location">
    <subcellularLocation>
        <location evidence="1">Cell membrane</location>
        <topology evidence="1">Multi-pass membrane protein</topology>
    </subcellularLocation>
</comment>
<keyword evidence="4 8" id="KW-0812">Transmembrane</keyword>
<evidence type="ECO:0000256" key="1">
    <source>
        <dbReference type="ARBA" id="ARBA00004651"/>
    </source>
</evidence>
<dbReference type="EMBL" id="JACCBD010000001">
    <property type="protein sequence ID" value="NYD26698.1"/>
    <property type="molecule type" value="Genomic_DNA"/>
</dbReference>
<dbReference type="PANTHER" id="PTHR33567">
    <property type="entry name" value="CHROMATE ION TRANSPORTER (EUROFUNG)"/>
    <property type="match status" value="1"/>
</dbReference>
<name>A0A852R710_9MICO</name>
<feature type="transmembrane region" description="Helical" evidence="8">
    <location>
        <begin position="282"/>
        <end position="299"/>
    </location>
</feature>
<feature type="transmembrane region" description="Helical" evidence="8">
    <location>
        <begin position="406"/>
        <end position="422"/>
    </location>
</feature>
<sequence>MAGEVFSTFLRLGLVSFGGPTAHIGYFHTEFVERRAWLSAEAFGELVALCQTLPGPASSQLGFAIGLRRAGALGAMAAFVGFTLPSAALMVAFAYGAQVLESPILNGVVAGLMAVAVAVVAHAVVGMARALLAGWIAWLLAAGVAIVLLGGSALGWGGTLIQPAFIALGAVVGWVGFGRGVSGGGAGSDGTDTSGTSDAAARSEQSEQSERPEQSGRPEQSEHPAPRAVQPVGGRARGAVPVGAGVACLVTLLVVLVAAPAFRAAEGSGVGALVDVFSRAGALVFGGGHAVLPLLEAGTVQSGWLSPGEFLAGYSLAQAVPGPMFSLAAYLGALADAGPGGMAGAIIAVLAIFAPGFLLLVGVLPFWDALRQRSSFAAAVKGAGVAVVGILAAALVHPIATGGLTSVWAALLAALGFGMLWVKAPPWLVVLLGAAVGTVAAVAGWE</sequence>
<evidence type="ECO:0000256" key="5">
    <source>
        <dbReference type="ARBA" id="ARBA00022989"/>
    </source>
</evidence>
<dbReference type="InterPro" id="IPR014047">
    <property type="entry name" value="Chr_Tranpt_l_chain"/>
</dbReference>
<feature type="transmembrane region" description="Helical" evidence="8">
    <location>
        <begin position="132"/>
        <end position="154"/>
    </location>
</feature>
<feature type="transmembrane region" description="Helical" evidence="8">
    <location>
        <begin position="311"/>
        <end position="333"/>
    </location>
</feature>
<feature type="transmembrane region" description="Helical" evidence="8">
    <location>
        <begin position="345"/>
        <end position="367"/>
    </location>
</feature>
<evidence type="ECO:0000313" key="10">
    <source>
        <dbReference type="Proteomes" id="UP000586095"/>
    </source>
</evidence>
<dbReference type="PANTHER" id="PTHR33567:SF3">
    <property type="entry name" value="CHROMATE ION TRANSPORTER (EUROFUNG)"/>
    <property type="match status" value="1"/>
</dbReference>
<protein>
    <submittedName>
        <fullName evidence="9">Chromate transporter</fullName>
    </submittedName>
</protein>
<comment type="similarity">
    <text evidence="2">Belongs to the chromate ion transporter (CHR) (TC 2.A.51) family.</text>
</comment>
<dbReference type="GO" id="GO:0015109">
    <property type="term" value="F:chromate transmembrane transporter activity"/>
    <property type="evidence" value="ECO:0007669"/>
    <property type="project" value="InterPro"/>
</dbReference>
<proteinExistence type="inferred from homology"/>
<keyword evidence="6 8" id="KW-0472">Membrane</keyword>
<evidence type="ECO:0000256" key="7">
    <source>
        <dbReference type="SAM" id="MobiDB-lite"/>
    </source>
</evidence>
<keyword evidence="5 8" id="KW-1133">Transmembrane helix</keyword>
<feature type="transmembrane region" description="Helical" evidence="8">
    <location>
        <begin position="103"/>
        <end position="125"/>
    </location>
</feature>
<accession>A0A852R710</accession>
<keyword evidence="10" id="KW-1185">Reference proteome</keyword>
<feature type="transmembrane region" description="Helical" evidence="8">
    <location>
        <begin position="379"/>
        <end position="400"/>
    </location>
</feature>
<evidence type="ECO:0000256" key="6">
    <source>
        <dbReference type="ARBA" id="ARBA00023136"/>
    </source>
</evidence>
<dbReference type="AlphaFoldDB" id="A0A852R710"/>
<dbReference type="Proteomes" id="UP000586095">
    <property type="component" value="Unassembled WGS sequence"/>
</dbReference>
<dbReference type="GO" id="GO:0005886">
    <property type="term" value="C:plasma membrane"/>
    <property type="evidence" value="ECO:0007669"/>
    <property type="project" value="UniProtKB-SubCell"/>
</dbReference>
<feature type="transmembrane region" description="Helical" evidence="8">
    <location>
        <begin position="239"/>
        <end position="262"/>
    </location>
</feature>
<comment type="caution">
    <text evidence="9">The sequence shown here is derived from an EMBL/GenBank/DDBJ whole genome shotgun (WGS) entry which is preliminary data.</text>
</comment>
<feature type="compositionally biased region" description="Low complexity" evidence="7">
    <location>
        <begin position="189"/>
        <end position="203"/>
    </location>
</feature>
<evidence type="ECO:0000256" key="2">
    <source>
        <dbReference type="ARBA" id="ARBA00005262"/>
    </source>
</evidence>
<dbReference type="Pfam" id="PF02417">
    <property type="entry name" value="Chromate_transp"/>
    <property type="match status" value="2"/>
</dbReference>
<feature type="transmembrane region" description="Helical" evidence="8">
    <location>
        <begin position="73"/>
        <end position="97"/>
    </location>
</feature>
<evidence type="ECO:0000256" key="8">
    <source>
        <dbReference type="SAM" id="Phobius"/>
    </source>
</evidence>
<dbReference type="RefSeq" id="WP_307814734.1">
    <property type="nucleotide sequence ID" value="NZ_BAAALZ010000005.1"/>
</dbReference>